<dbReference type="RefSeq" id="WP_084049571.1">
    <property type="nucleotide sequence ID" value="NZ_FWWU01000009.1"/>
</dbReference>
<name>A0A1W1VLA8_9DEIO</name>
<keyword evidence="2" id="KW-1185">Reference proteome</keyword>
<reference evidence="1 2" key="1">
    <citation type="submission" date="2017-04" db="EMBL/GenBank/DDBJ databases">
        <authorList>
            <person name="Afonso C.L."/>
            <person name="Miller P.J."/>
            <person name="Scott M.A."/>
            <person name="Spackman E."/>
            <person name="Goraichik I."/>
            <person name="Dimitrov K.M."/>
            <person name="Suarez D.L."/>
            <person name="Swayne D.E."/>
        </authorList>
    </citation>
    <scope>NUCLEOTIDE SEQUENCE [LARGE SCALE GENOMIC DNA]</scope>
    <source>
        <strain evidence="1 2">KR-140</strain>
    </source>
</reference>
<accession>A0A1W1VLA8</accession>
<dbReference type="Proteomes" id="UP000192582">
    <property type="component" value="Unassembled WGS sequence"/>
</dbReference>
<dbReference type="EMBL" id="FWWU01000009">
    <property type="protein sequence ID" value="SMB94175.1"/>
    <property type="molecule type" value="Genomic_DNA"/>
</dbReference>
<protein>
    <submittedName>
        <fullName evidence="1">Uncharacterized protein</fullName>
    </submittedName>
</protein>
<dbReference type="AlphaFoldDB" id="A0A1W1VLA8"/>
<gene>
    <name evidence="1" type="ORF">SAMN00790413_02277</name>
</gene>
<organism evidence="1 2">
    <name type="scientific">Deinococcus hopiensis KR-140</name>
    <dbReference type="NCBI Taxonomy" id="695939"/>
    <lineage>
        <taxon>Bacteria</taxon>
        <taxon>Thermotogati</taxon>
        <taxon>Deinococcota</taxon>
        <taxon>Deinococci</taxon>
        <taxon>Deinococcales</taxon>
        <taxon>Deinococcaceae</taxon>
        <taxon>Deinococcus</taxon>
    </lineage>
</organism>
<evidence type="ECO:0000313" key="2">
    <source>
        <dbReference type="Proteomes" id="UP000192582"/>
    </source>
</evidence>
<proteinExistence type="predicted"/>
<evidence type="ECO:0000313" key="1">
    <source>
        <dbReference type="EMBL" id="SMB94175.1"/>
    </source>
</evidence>
<sequence length="291" mass="32198">MKTSKEKEAQFLARLAGGAAGCIVSGGTKATALRELLQTGHTSSPEEVLDILHIFERATGGEFGLAARSERAAREVERVVGVAYGLEPDVLDRVTLSTAPWTVERVTEHLVSSRELQAITQGAGVKRVEREAFRATLLRDSGVMYKYATQRTRDQLDQAGQVFRNLTWACHPHHLILRDASVSARDRELAEAHHLSLNLRLGLVLLGSHHRITAGELWEWVAERQPEVLVLAAQQVRVLRALGEGRLTCCWRVKYLLKETLALCGAVHLSMELSGECHALFDLAMEIERAA</sequence>